<evidence type="ECO:0000256" key="2">
    <source>
        <dbReference type="HAMAP-Rule" id="MF_00048"/>
    </source>
</evidence>
<dbReference type="Gene3D" id="3.40.1350.10">
    <property type="match status" value="1"/>
</dbReference>
<dbReference type="CDD" id="cd20736">
    <property type="entry name" value="PoNe_Nuclease"/>
    <property type="match status" value="1"/>
</dbReference>
<evidence type="ECO:0000313" key="4">
    <source>
        <dbReference type="Proteomes" id="UP000192980"/>
    </source>
</evidence>
<dbReference type="GO" id="GO:0003676">
    <property type="term" value="F:nucleic acid binding"/>
    <property type="evidence" value="ECO:0007669"/>
    <property type="project" value="InterPro"/>
</dbReference>
<dbReference type="InterPro" id="IPR011856">
    <property type="entry name" value="tRNA_endonuc-like_dom_sf"/>
</dbReference>
<dbReference type="GO" id="GO:0004519">
    <property type="term" value="F:endonuclease activity"/>
    <property type="evidence" value="ECO:0007669"/>
    <property type="project" value="UniProtKB-KW"/>
</dbReference>
<dbReference type="Proteomes" id="UP000192980">
    <property type="component" value="Unassembled WGS sequence"/>
</dbReference>
<keyword evidence="3" id="KW-0540">Nuclease</keyword>
<keyword evidence="3" id="KW-0255">Endonuclease</keyword>
<dbReference type="STRING" id="561061.SAMN05660862_3432"/>
<dbReference type="AlphaFoldDB" id="A0A1X7L2Y4"/>
<evidence type="ECO:0000313" key="3">
    <source>
        <dbReference type="EMBL" id="SMG47449.1"/>
    </source>
</evidence>
<organism evidence="3 4">
    <name type="scientific">Sphingobacterium psychroaquaticum</name>
    <dbReference type="NCBI Taxonomy" id="561061"/>
    <lineage>
        <taxon>Bacteria</taxon>
        <taxon>Pseudomonadati</taxon>
        <taxon>Bacteroidota</taxon>
        <taxon>Sphingobacteriia</taxon>
        <taxon>Sphingobacteriales</taxon>
        <taxon>Sphingobacteriaceae</taxon>
        <taxon>Sphingobacterium</taxon>
    </lineage>
</organism>
<proteinExistence type="inferred from homology"/>
<sequence length="118" mass="13652">MAEHLKRGREGEEKAQLFLVGLDYEIIAVNWRFKHWEVDVIAWDADTLVFVEVKTRSNMDYGEPASFVDRKKQRNLIKLANAYLGKTNYSGEIRFDIVSVYMDGSGKVDLIKDAFWSS</sequence>
<dbReference type="PANTHER" id="PTHR34039:SF1">
    <property type="entry name" value="UPF0102 PROTEIN YRAN"/>
    <property type="match status" value="1"/>
</dbReference>
<dbReference type="Pfam" id="PF02021">
    <property type="entry name" value="UPF0102"/>
    <property type="match status" value="1"/>
</dbReference>
<comment type="similarity">
    <text evidence="1 2">Belongs to the UPF0102 family.</text>
</comment>
<keyword evidence="4" id="KW-1185">Reference proteome</keyword>
<dbReference type="PANTHER" id="PTHR34039">
    <property type="entry name" value="UPF0102 PROTEIN YRAN"/>
    <property type="match status" value="1"/>
</dbReference>
<dbReference type="RefSeq" id="WP_085474116.1">
    <property type="nucleotide sequence ID" value="NZ_CP038029.1"/>
</dbReference>
<dbReference type="HAMAP" id="MF_00048">
    <property type="entry name" value="UPF0102"/>
    <property type="match status" value="1"/>
</dbReference>
<name>A0A1X7L2Y4_9SPHI</name>
<keyword evidence="3" id="KW-0378">Hydrolase</keyword>
<reference evidence="3 4" key="1">
    <citation type="submission" date="2017-04" db="EMBL/GenBank/DDBJ databases">
        <authorList>
            <person name="Afonso C.L."/>
            <person name="Miller P.J."/>
            <person name="Scott M.A."/>
            <person name="Spackman E."/>
            <person name="Goraichik I."/>
            <person name="Dimitrov K.M."/>
            <person name="Suarez D.L."/>
            <person name="Swayne D.E."/>
        </authorList>
    </citation>
    <scope>NUCLEOTIDE SEQUENCE [LARGE SCALE GENOMIC DNA]</scope>
    <source>
        <strain evidence="3 4">DSM 22418</strain>
    </source>
</reference>
<dbReference type="OrthoDB" id="9802516at2"/>
<gene>
    <name evidence="3" type="ORF">SAMN05660862_3432</name>
</gene>
<dbReference type="InterPro" id="IPR011335">
    <property type="entry name" value="Restrct_endonuc-II-like"/>
</dbReference>
<evidence type="ECO:0000256" key="1">
    <source>
        <dbReference type="ARBA" id="ARBA00006738"/>
    </source>
</evidence>
<dbReference type="EMBL" id="FXAU01000007">
    <property type="protein sequence ID" value="SMG47449.1"/>
    <property type="molecule type" value="Genomic_DNA"/>
</dbReference>
<protein>
    <recommendedName>
        <fullName evidence="2">UPF0102 protein SAMN05660862_3432</fullName>
    </recommendedName>
</protein>
<dbReference type="InterPro" id="IPR003509">
    <property type="entry name" value="UPF0102_YraN-like"/>
</dbReference>
<dbReference type="NCBIfam" id="NF009150">
    <property type="entry name" value="PRK12497.1-3"/>
    <property type="match status" value="1"/>
</dbReference>
<dbReference type="NCBIfam" id="TIGR00252">
    <property type="entry name" value="YraN family protein"/>
    <property type="match status" value="1"/>
</dbReference>
<accession>A0A1X7L2Y4</accession>
<dbReference type="SUPFAM" id="SSF52980">
    <property type="entry name" value="Restriction endonuclease-like"/>
    <property type="match status" value="1"/>
</dbReference>